<feature type="region of interest" description="Disordered" evidence="1">
    <location>
        <begin position="122"/>
        <end position="186"/>
    </location>
</feature>
<name>A0AAD5S137_9FUNG</name>
<evidence type="ECO:0000313" key="2">
    <source>
        <dbReference type="EMBL" id="KAJ3024735.1"/>
    </source>
</evidence>
<feature type="non-terminal residue" evidence="2">
    <location>
        <position position="186"/>
    </location>
</feature>
<proteinExistence type="predicted"/>
<comment type="caution">
    <text evidence="2">The sequence shown here is derived from an EMBL/GenBank/DDBJ whole genome shotgun (WGS) entry which is preliminary data.</text>
</comment>
<dbReference type="AlphaFoldDB" id="A0AAD5S137"/>
<feature type="compositionally biased region" description="Low complexity" evidence="1">
    <location>
        <begin position="122"/>
        <end position="132"/>
    </location>
</feature>
<dbReference type="Proteomes" id="UP001212841">
    <property type="component" value="Unassembled WGS sequence"/>
</dbReference>
<feature type="compositionally biased region" description="Low complexity" evidence="1">
    <location>
        <begin position="38"/>
        <end position="50"/>
    </location>
</feature>
<feature type="compositionally biased region" description="Polar residues" evidence="1">
    <location>
        <begin position="51"/>
        <end position="60"/>
    </location>
</feature>
<accession>A0AAD5S137</accession>
<organism evidence="2 3">
    <name type="scientific">Rhizophlyctis rosea</name>
    <dbReference type="NCBI Taxonomy" id="64517"/>
    <lineage>
        <taxon>Eukaryota</taxon>
        <taxon>Fungi</taxon>
        <taxon>Fungi incertae sedis</taxon>
        <taxon>Chytridiomycota</taxon>
        <taxon>Chytridiomycota incertae sedis</taxon>
        <taxon>Chytridiomycetes</taxon>
        <taxon>Rhizophlyctidales</taxon>
        <taxon>Rhizophlyctidaceae</taxon>
        <taxon>Rhizophlyctis</taxon>
    </lineage>
</organism>
<keyword evidence="3" id="KW-1185">Reference proteome</keyword>
<gene>
    <name evidence="2" type="ORF">HK097_006860</name>
</gene>
<reference evidence="2" key="1">
    <citation type="submission" date="2020-05" db="EMBL/GenBank/DDBJ databases">
        <title>Phylogenomic resolution of chytrid fungi.</title>
        <authorList>
            <person name="Stajich J.E."/>
            <person name="Amses K."/>
            <person name="Simmons R."/>
            <person name="Seto K."/>
            <person name="Myers J."/>
            <person name="Bonds A."/>
            <person name="Quandt C.A."/>
            <person name="Barry K."/>
            <person name="Liu P."/>
            <person name="Grigoriev I."/>
            <person name="Longcore J.E."/>
            <person name="James T.Y."/>
        </authorList>
    </citation>
    <scope>NUCLEOTIDE SEQUENCE</scope>
    <source>
        <strain evidence="2">JEL0318</strain>
    </source>
</reference>
<dbReference type="EMBL" id="JADGJD010003234">
    <property type="protein sequence ID" value="KAJ3024735.1"/>
    <property type="molecule type" value="Genomic_DNA"/>
</dbReference>
<evidence type="ECO:0000313" key="3">
    <source>
        <dbReference type="Proteomes" id="UP001212841"/>
    </source>
</evidence>
<feature type="compositionally biased region" description="Low complexity" evidence="1">
    <location>
        <begin position="168"/>
        <end position="177"/>
    </location>
</feature>
<feature type="compositionally biased region" description="Acidic residues" evidence="1">
    <location>
        <begin position="25"/>
        <end position="37"/>
    </location>
</feature>
<feature type="region of interest" description="Disordered" evidence="1">
    <location>
        <begin position="1"/>
        <end position="64"/>
    </location>
</feature>
<evidence type="ECO:0000256" key="1">
    <source>
        <dbReference type="SAM" id="MobiDB-lite"/>
    </source>
</evidence>
<sequence>MSGFRNFDTPATAFRPATNTLNSATDDDDWRNDDDYEQQGNQQQSQSSLQTNLPSASNNWREQHDTGDDWLKQRRAAATASGQSGGDLLLGVTWGLGNAHAYVFEFAFPYDLERPAYFTPQQYQQPAAQISSPQPPQPPRPSVAARTAQLGDTANRPFAKPAPPARPAAPTTATAGFAPPPKPIRH</sequence>
<protein>
    <submittedName>
        <fullName evidence="2">Uncharacterized protein</fullName>
    </submittedName>
</protein>